<feature type="non-terminal residue" evidence="1">
    <location>
        <position position="1"/>
    </location>
</feature>
<feature type="non-terminal residue" evidence="1">
    <location>
        <position position="49"/>
    </location>
</feature>
<accession>A0ACA9QTY4</accession>
<dbReference type="Proteomes" id="UP000789920">
    <property type="component" value="Unassembled WGS sequence"/>
</dbReference>
<organism evidence="1 2">
    <name type="scientific">Racocetra persica</name>
    <dbReference type="NCBI Taxonomy" id="160502"/>
    <lineage>
        <taxon>Eukaryota</taxon>
        <taxon>Fungi</taxon>
        <taxon>Fungi incertae sedis</taxon>
        <taxon>Mucoromycota</taxon>
        <taxon>Glomeromycotina</taxon>
        <taxon>Glomeromycetes</taxon>
        <taxon>Diversisporales</taxon>
        <taxon>Gigasporaceae</taxon>
        <taxon>Racocetra</taxon>
    </lineage>
</organism>
<protein>
    <submittedName>
        <fullName evidence="1">1924_t:CDS:1</fullName>
    </submittedName>
</protein>
<sequence length="49" mass="5553">LLFESFLDHRYWNRCVEIIITGVILRSLLEPFGVTITGAIVTGVMLLEC</sequence>
<gene>
    <name evidence="1" type="ORF">RPERSI_LOCUS15449</name>
</gene>
<proteinExistence type="predicted"/>
<evidence type="ECO:0000313" key="1">
    <source>
        <dbReference type="EMBL" id="CAG8762958.1"/>
    </source>
</evidence>
<keyword evidence="2" id="KW-1185">Reference proteome</keyword>
<comment type="caution">
    <text evidence="1">The sequence shown here is derived from an EMBL/GenBank/DDBJ whole genome shotgun (WGS) entry which is preliminary data.</text>
</comment>
<name>A0ACA9QTY4_9GLOM</name>
<evidence type="ECO:0000313" key="2">
    <source>
        <dbReference type="Proteomes" id="UP000789920"/>
    </source>
</evidence>
<dbReference type="EMBL" id="CAJVQC010037108">
    <property type="protein sequence ID" value="CAG8762958.1"/>
    <property type="molecule type" value="Genomic_DNA"/>
</dbReference>
<reference evidence="1" key="1">
    <citation type="submission" date="2021-06" db="EMBL/GenBank/DDBJ databases">
        <authorList>
            <person name="Kallberg Y."/>
            <person name="Tangrot J."/>
            <person name="Rosling A."/>
        </authorList>
    </citation>
    <scope>NUCLEOTIDE SEQUENCE</scope>
    <source>
        <strain evidence="1">MA461A</strain>
    </source>
</reference>